<dbReference type="InterPro" id="IPR003751">
    <property type="entry name" value="CsrA"/>
</dbReference>
<comment type="subunit">
    <text evidence="4">Homodimer; the beta-strands of each monomer intercalate to form a hydrophobic core, while the alpha-helices form wings that extend away from the core.</text>
</comment>
<reference evidence="6 7" key="1">
    <citation type="journal article" date="2011" name="Stand. Genomic Sci.">
        <title>Non-contiguous finished genome sequence and contextual data of the filamentous soil bacterium Ktedonobacter racemifer type strain (SOSP1-21).</title>
        <authorList>
            <person name="Chang Y.J."/>
            <person name="Land M."/>
            <person name="Hauser L."/>
            <person name="Chertkov O."/>
            <person name="Del Rio T.G."/>
            <person name="Nolan M."/>
            <person name="Copeland A."/>
            <person name="Tice H."/>
            <person name="Cheng J.F."/>
            <person name="Lucas S."/>
            <person name="Han C."/>
            <person name="Goodwin L."/>
            <person name="Pitluck S."/>
            <person name="Ivanova N."/>
            <person name="Ovchinikova G."/>
            <person name="Pati A."/>
            <person name="Chen A."/>
            <person name="Palaniappan K."/>
            <person name="Mavromatis K."/>
            <person name="Liolios K."/>
            <person name="Brettin T."/>
            <person name="Fiebig A."/>
            <person name="Rohde M."/>
            <person name="Abt B."/>
            <person name="Goker M."/>
            <person name="Detter J.C."/>
            <person name="Woyke T."/>
            <person name="Bristow J."/>
            <person name="Eisen J.A."/>
            <person name="Markowitz V."/>
            <person name="Hugenholtz P."/>
            <person name="Kyrpides N.C."/>
            <person name="Klenk H.P."/>
            <person name="Lapidus A."/>
        </authorList>
    </citation>
    <scope>NUCLEOTIDE SEQUENCE [LARGE SCALE GENOMIC DNA]</scope>
    <source>
        <strain evidence="7">DSM 44963</strain>
    </source>
</reference>
<dbReference type="Pfam" id="PF02599">
    <property type="entry name" value="CsrA"/>
    <property type="match status" value="1"/>
</dbReference>
<name>D6TXG9_KTERA</name>
<evidence type="ECO:0000256" key="5">
    <source>
        <dbReference type="SAM" id="MobiDB-lite"/>
    </source>
</evidence>
<dbReference type="GO" id="GO:1902208">
    <property type="term" value="P:regulation of bacterial-type flagellum assembly"/>
    <property type="evidence" value="ECO:0007669"/>
    <property type="project" value="UniProtKB-UniRule"/>
</dbReference>
<protein>
    <recommendedName>
        <fullName evidence="4">Translational regulator CsrA</fullName>
    </recommendedName>
</protein>
<dbReference type="InterPro" id="IPR036107">
    <property type="entry name" value="CsrA_sf"/>
</dbReference>
<dbReference type="FunCoup" id="D6TXG9">
    <property type="interactions" value="143"/>
</dbReference>
<sequence length="84" mass="9360">MSLGVLVIRRKEGESIILSGTIHVKVLEVNEGRVKIGITAPPEVDIVREEIVRRGAYTQHPDTDQSDMQQSAQRSSFLREATES</sequence>
<dbReference type="Gene3D" id="2.60.40.4380">
    <property type="entry name" value="Translational regulator CsrA"/>
    <property type="match status" value="1"/>
</dbReference>
<evidence type="ECO:0000256" key="3">
    <source>
        <dbReference type="ARBA" id="ARBA00022884"/>
    </source>
</evidence>
<keyword evidence="1 4" id="KW-0963">Cytoplasm</keyword>
<dbReference type="GO" id="GO:0044781">
    <property type="term" value="P:bacterial-type flagellum organization"/>
    <property type="evidence" value="ECO:0007669"/>
    <property type="project" value="UniProtKB-KW"/>
</dbReference>
<dbReference type="GO" id="GO:0005829">
    <property type="term" value="C:cytosol"/>
    <property type="evidence" value="ECO:0007669"/>
    <property type="project" value="TreeGrafter"/>
</dbReference>
<keyword evidence="4" id="KW-1005">Bacterial flagellum biogenesis</keyword>
<comment type="subcellular location">
    <subcellularLocation>
        <location evidence="4">Cytoplasm</location>
    </subcellularLocation>
</comment>
<dbReference type="GO" id="GO:0045947">
    <property type="term" value="P:negative regulation of translational initiation"/>
    <property type="evidence" value="ECO:0007669"/>
    <property type="project" value="UniProtKB-UniRule"/>
</dbReference>
<dbReference type="HAMAP" id="MF_00167">
    <property type="entry name" value="CsrA"/>
    <property type="match status" value="1"/>
</dbReference>
<dbReference type="InParanoid" id="D6TXG9"/>
<evidence type="ECO:0000256" key="2">
    <source>
        <dbReference type="ARBA" id="ARBA00022845"/>
    </source>
</evidence>
<dbReference type="GO" id="GO:0048027">
    <property type="term" value="F:mRNA 5'-UTR binding"/>
    <property type="evidence" value="ECO:0007669"/>
    <property type="project" value="UniProtKB-UniRule"/>
</dbReference>
<dbReference type="PANTHER" id="PTHR34984">
    <property type="entry name" value="CARBON STORAGE REGULATOR"/>
    <property type="match status" value="1"/>
</dbReference>
<keyword evidence="2 4" id="KW-0810">Translation regulation</keyword>
<proteinExistence type="inferred from homology"/>
<feature type="compositionally biased region" description="Polar residues" evidence="5">
    <location>
        <begin position="66"/>
        <end position="76"/>
    </location>
</feature>
<dbReference type="GO" id="GO:0006402">
    <property type="term" value="P:mRNA catabolic process"/>
    <property type="evidence" value="ECO:0007669"/>
    <property type="project" value="InterPro"/>
</dbReference>
<gene>
    <name evidence="4" type="primary">csrA</name>
    <name evidence="6" type="ORF">Krac_6019</name>
</gene>
<keyword evidence="7" id="KW-1185">Reference proteome</keyword>
<comment type="similarity">
    <text evidence="4">Belongs to the CsrA/RsmA family.</text>
</comment>
<comment type="caution">
    <text evidence="6">The sequence shown here is derived from an EMBL/GenBank/DDBJ whole genome shotgun (WGS) entry which is preliminary data.</text>
</comment>
<evidence type="ECO:0000313" key="7">
    <source>
        <dbReference type="Proteomes" id="UP000004508"/>
    </source>
</evidence>
<evidence type="ECO:0000313" key="6">
    <source>
        <dbReference type="EMBL" id="EFH84902.1"/>
    </source>
</evidence>
<dbReference type="Proteomes" id="UP000004508">
    <property type="component" value="Unassembled WGS sequence"/>
</dbReference>
<dbReference type="AlphaFoldDB" id="D6TXG9"/>
<keyword evidence="4" id="KW-0678">Repressor</keyword>
<organism evidence="6 7">
    <name type="scientific">Ktedonobacter racemifer DSM 44963</name>
    <dbReference type="NCBI Taxonomy" id="485913"/>
    <lineage>
        <taxon>Bacteria</taxon>
        <taxon>Bacillati</taxon>
        <taxon>Chloroflexota</taxon>
        <taxon>Ktedonobacteria</taxon>
        <taxon>Ktedonobacterales</taxon>
        <taxon>Ktedonobacteraceae</taxon>
        <taxon>Ktedonobacter</taxon>
    </lineage>
</organism>
<evidence type="ECO:0000256" key="1">
    <source>
        <dbReference type="ARBA" id="ARBA00022490"/>
    </source>
</evidence>
<keyword evidence="3 4" id="KW-0694">RNA-binding</keyword>
<evidence type="ECO:0000256" key="4">
    <source>
        <dbReference type="HAMAP-Rule" id="MF_00167"/>
    </source>
</evidence>
<dbReference type="PANTHER" id="PTHR34984:SF1">
    <property type="entry name" value="CARBON STORAGE REGULATOR"/>
    <property type="match status" value="1"/>
</dbReference>
<dbReference type="OrthoDB" id="9809061at2"/>
<dbReference type="EMBL" id="ADVG01000003">
    <property type="protein sequence ID" value="EFH84902.1"/>
    <property type="molecule type" value="Genomic_DNA"/>
</dbReference>
<comment type="function">
    <text evidence="4">A translational regulator that binds mRNA to regulate translation initiation and/or mRNA stability. Usually binds in the 5'-UTR at or near the Shine-Dalgarno sequence preventing ribosome-binding, thus repressing translation. Its main target seems to be the major flagellin gene, while its function is anatagonized by FliW.</text>
</comment>
<feature type="region of interest" description="Disordered" evidence="5">
    <location>
        <begin position="55"/>
        <end position="84"/>
    </location>
</feature>
<dbReference type="GO" id="GO:0006109">
    <property type="term" value="P:regulation of carbohydrate metabolic process"/>
    <property type="evidence" value="ECO:0007669"/>
    <property type="project" value="InterPro"/>
</dbReference>
<accession>D6TXG9</accession>
<dbReference type="SUPFAM" id="SSF117130">
    <property type="entry name" value="CsrA-like"/>
    <property type="match status" value="1"/>
</dbReference>
<dbReference type="RefSeq" id="WP_007916746.1">
    <property type="nucleotide sequence ID" value="NZ_ADVG01000003.1"/>
</dbReference>